<accession>C9YGC7</accession>
<dbReference type="CDD" id="cd00657">
    <property type="entry name" value="Ferritin_like"/>
    <property type="match status" value="1"/>
</dbReference>
<dbReference type="EMBL" id="FN543108">
    <property type="protein sequence ID" value="CBA33282.1"/>
    <property type="molecule type" value="Genomic_DNA"/>
</dbReference>
<dbReference type="PANTHER" id="PTHR42782:SF4">
    <property type="entry name" value="DUF455 DOMAIN-CONTAINING PROTEIN"/>
    <property type="match status" value="1"/>
</dbReference>
<proteinExistence type="predicted"/>
<sequence>MAAPQAVKTRIVKMELRERALSAFKTSSPRSKVKATLAIGPLLKEGKLDCERLLFHDAGPGRPDLPILVEPKEVPRRSPFTAAGHAALMHSIAHIEFNAIDLALDCVWRYAGMPEAFYRDWLLVATEEANHFTLLEEHLSAQGYRYGDFPAHTGLWTMCANTADDIVARMALVPRTMEARGLDATPLIQAKLAKVGSPAALEAQAILQVILTEEVGHVAAGNRWYHWLCARHELDPAAFYALAAIQYAAPRPKPPFNYAARLAAGFSPQELEKLDSDAGLTEIAAHST</sequence>
<protein>
    <submittedName>
        <fullName evidence="1">Uncharacterized protein HI0077</fullName>
    </submittedName>
</protein>
<dbReference type="InterPro" id="IPR009078">
    <property type="entry name" value="Ferritin-like_SF"/>
</dbReference>
<dbReference type="InterPro" id="IPR007402">
    <property type="entry name" value="DUF455"/>
</dbReference>
<dbReference type="Pfam" id="PF04305">
    <property type="entry name" value="DUF455"/>
    <property type="match status" value="1"/>
</dbReference>
<dbReference type="AlphaFoldDB" id="C9YGC7"/>
<organism evidence="1">
    <name type="scientific">Curvibacter symbiont subsp. Hydra magnipapillata</name>
    <dbReference type="NCBI Taxonomy" id="667019"/>
    <lineage>
        <taxon>Bacteria</taxon>
        <taxon>Pseudomonadati</taxon>
        <taxon>Pseudomonadota</taxon>
        <taxon>Betaproteobacteria</taxon>
        <taxon>Burkholderiales</taxon>
        <taxon>Comamonadaceae</taxon>
        <taxon>Curvibacter</taxon>
    </lineage>
</organism>
<evidence type="ECO:0000313" key="1">
    <source>
        <dbReference type="EMBL" id="CBA33282.1"/>
    </source>
</evidence>
<dbReference type="InterPro" id="IPR011197">
    <property type="entry name" value="UCP012318"/>
</dbReference>
<dbReference type="PIRSF" id="PIRSF012318">
    <property type="entry name" value="UCP012318"/>
    <property type="match status" value="1"/>
</dbReference>
<dbReference type="PANTHER" id="PTHR42782">
    <property type="entry name" value="SI:CH73-314G15.3"/>
    <property type="match status" value="1"/>
</dbReference>
<name>C9YGC7_CURXX</name>
<reference evidence="1" key="1">
    <citation type="journal article" date="2010" name="Nature">
        <title>The Dynamic genome of Hydra.</title>
        <authorList>
            <person name="Chapman J.A."/>
            <person name="Kirkness E.F."/>
            <person name="Simakov O."/>
            <person name="Hampson S.E."/>
            <person name="Mitros T."/>
            <person name="Weinmaier T."/>
            <person name="Rattei T."/>
            <person name="Balasubramanian P.G."/>
            <person name="Borman J."/>
            <person name="Busam D."/>
            <person name="Disbennett K."/>
            <person name="Pfannkoch C."/>
            <person name="Sumin N."/>
            <person name="Sutton G."/>
            <person name="Viswanathan L."/>
            <person name="Walenz B."/>
            <person name="Goodstein D.M."/>
            <person name="Hellsten U."/>
            <person name="Kawashima T."/>
            <person name="Prochnik S.E."/>
            <person name="Putnam N.H."/>
            <person name="Shu S."/>
            <person name="Blumberg B."/>
            <person name="Dana C.E."/>
            <person name="Gee L."/>
            <person name="Kibler D.F."/>
            <person name="Law L."/>
            <person name="Lindgens D."/>
            <person name="Martinez D.E."/>
            <person name="Peng J."/>
            <person name="Wigge P.A."/>
            <person name="Bertulat B."/>
            <person name="Guder C."/>
            <person name="Nakamura Y."/>
            <person name="Ozbek S."/>
            <person name="Watanabe H."/>
            <person name="Khalturin K."/>
            <person name="Hemmrich G."/>
            <person name="Franke A."/>
            <person name="Augustin R."/>
            <person name="Fraune S."/>
            <person name="Hayakawa E."/>
            <person name="Hayakawa S."/>
            <person name="Hirose M."/>
            <person name="Hwang J."/>
            <person name="Ikeo K."/>
            <person name="Nishimiya-Fujisawa C."/>
            <person name="Ogura A."/>
            <person name="Takahashi T."/>
            <person name="Steinmetz P.R."/>
            <person name="Zhang X."/>
            <person name="Aufschnaiter R."/>
            <person name="Eder M.K."/>
            <person name="Gorny A.K."/>
            <person name="Salvenmoser W."/>
            <person name="Heimberg A.M."/>
            <person name="Wheeler B.M."/>
            <person name="Peterson K.J."/>
            <person name="Boettger A."/>
            <person name="Tischler P."/>
            <person name="Wolf A."/>
            <person name="Gojobori T."/>
            <person name="Remington K.A."/>
            <person name="Strausberg R.L."/>
            <person name="Venter J."/>
            <person name="Technau U."/>
            <person name="Hobmayer B."/>
            <person name="Bosch T.C."/>
            <person name="Holstein T.W."/>
            <person name="Fujisawa T."/>
            <person name="Bode H.R."/>
            <person name="David C.N."/>
            <person name="Rokhsar D.S."/>
            <person name="Steele R.E."/>
        </authorList>
    </citation>
    <scope>NUCLEOTIDE SEQUENCE</scope>
</reference>
<gene>
    <name evidence="1" type="ORF">Csp_B18270</name>
</gene>
<dbReference type="SUPFAM" id="SSF47240">
    <property type="entry name" value="Ferritin-like"/>
    <property type="match status" value="1"/>
</dbReference>